<dbReference type="InterPro" id="IPR043519">
    <property type="entry name" value="NT_sf"/>
</dbReference>
<evidence type="ECO:0000313" key="2">
    <source>
        <dbReference type="EMBL" id="KAH7311426.1"/>
    </source>
</evidence>
<dbReference type="GO" id="GO:0015969">
    <property type="term" value="P:guanosine tetraphosphate metabolic process"/>
    <property type="evidence" value="ECO:0007669"/>
    <property type="project" value="InterPro"/>
</dbReference>
<dbReference type="OrthoDB" id="4719016at2759"/>
<dbReference type="SMART" id="SM00954">
    <property type="entry name" value="RelA_SpoT"/>
    <property type="match status" value="1"/>
</dbReference>
<keyword evidence="3" id="KW-1185">Reference proteome</keyword>
<feature type="non-terminal residue" evidence="2">
    <location>
        <position position="361"/>
    </location>
</feature>
<proteinExistence type="predicted"/>
<comment type="caution">
    <text evidence="2">The sequence shown here is derived from an EMBL/GenBank/DDBJ whole genome shotgun (WGS) entry which is preliminary data.</text>
</comment>
<dbReference type="InterPro" id="IPR007685">
    <property type="entry name" value="RelA_SpoT"/>
</dbReference>
<gene>
    <name evidence="2" type="ORF">B0I35DRAFT_356987</name>
</gene>
<dbReference type="EMBL" id="JAGPNK010000011">
    <property type="protein sequence ID" value="KAH7311426.1"/>
    <property type="molecule type" value="Genomic_DNA"/>
</dbReference>
<feature type="domain" description="RelA/SpoT" evidence="1">
    <location>
        <begin position="90"/>
        <end position="248"/>
    </location>
</feature>
<dbReference type="Proteomes" id="UP000813444">
    <property type="component" value="Unassembled WGS sequence"/>
</dbReference>
<dbReference type="PANTHER" id="PTHR41773">
    <property type="entry name" value="GTP PYROPHOSPHATASE-RELATED"/>
    <property type="match status" value="1"/>
</dbReference>
<dbReference type="Pfam" id="PF04607">
    <property type="entry name" value="RelA_SpoT"/>
    <property type="match status" value="1"/>
</dbReference>
<dbReference type="PANTHER" id="PTHR41773:SF1">
    <property type="entry name" value="RELA_SPOT DOMAIN-CONTAINING PROTEIN"/>
    <property type="match status" value="1"/>
</dbReference>
<reference evidence="2" key="1">
    <citation type="journal article" date="2021" name="Nat. Commun.">
        <title>Genetic determinants of endophytism in the Arabidopsis root mycobiome.</title>
        <authorList>
            <person name="Mesny F."/>
            <person name="Miyauchi S."/>
            <person name="Thiergart T."/>
            <person name="Pickel B."/>
            <person name="Atanasova L."/>
            <person name="Karlsson M."/>
            <person name="Huettel B."/>
            <person name="Barry K.W."/>
            <person name="Haridas S."/>
            <person name="Chen C."/>
            <person name="Bauer D."/>
            <person name="Andreopoulos W."/>
            <person name="Pangilinan J."/>
            <person name="LaButti K."/>
            <person name="Riley R."/>
            <person name="Lipzen A."/>
            <person name="Clum A."/>
            <person name="Drula E."/>
            <person name="Henrissat B."/>
            <person name="Kohler A."/>
            <person name="Grigoriev I.V."/>
            <person name="Martin F.M."/>
            <person name="Hacquard S."/>
        </authorList>
    </citation>
    <scope>NUCLEOTIDE SEQUENCE</scope>
    <source>
        <strain evidence="2">MPI-CAGE-CH-0235</strain>
    </source>
</reference>
<dbReference type="AlphaFoldDB" id="A0A8K0WNI2"/>
<evidence type="ECO:0000313" key="3">
    <source>
        <dbReference type="Proteomes" id="UP000813444"/>
    </source>
</evidence>
<evidence type="ECO:0000259" key="1">
    <source>
        <dbReference type="SMART" id="SM00954"/>
    </source>
</evidence>
<accession>A0A8K0WNI2</accession>
<sequence>MAGNPTLDELLAKFGPIYFSKLPEWQRCLDVVAQDLGHVLAQKRIQHIPIAARVKTWGSITGTAARRQEDRFSTHKALAEMMKKNGGVSAFEKHLGYGKGVSDSAHFGTPDELEKAFHDMLGARIILYFPNDKGGVLEVLGEAGYVEAKETKKMGGLNDPKRLLKRHKAWLEGKPQNNLDLDGHEKQFSGYNALHLVVKVPKRLQPRDLGDAALIWDVATVEIQVGTVIMHAWSEVEHDITYKTKGRKVTKDEAGLLDILNGLAIASEIGLRSFNSPKDEWPYVTALKELRSWLHQFYIGKNWSTPAAWVDLEFVWDVLIKSKKNKRDCFMSLAESAWKTLAVLQGTTGLELDHLLPYVIL</sequence>
<name>A0A8K0WNI2_9HYPO</name>
<protein>
    <recommendedName>
        <fullName evidence="1">RelA/SpoT domain-containing protein</fullName>
    </recommendedName>
</protein>
<organism evidence="2 3">
    <name type="scientific">Stachybotrys elegans</name>
    <dbReference type="NCBI Taxonomy" id="80388"/>
    <lineage>
        <taxon>Eukaryota</taxon>
        <taxon>Fungi</taxon>
        <taxon>Dikarya</taxon>
        <taxon>Ascomycota</taxon>
        <taxon>Pezizomycotina</taxon>
        <taxon>Sordariomycetes</taxon>
        <taxon>Hypocreomycetidae</taxon>
        <taxon>Hypocreales</taxon>
        <taxon>Stachybotryaceae</taxon>
        <taxon>Stachybotrys</taxon>
    </lineage>
</organism>
<dbReference type="Gene3D" id="3.30.460.10">
    <property type="entry name" value="Beta Polymerase, domain 2"/>
    <property type="match status" value="1"/>
</dbReference>
<dbReference type="SUPFAM" id="SSF81301">
    <property type="entry name" value="Nucleotidyltransferase"/>
    <property type="match status" value="1"/>
</dbReference>